<dbReference type="Pfam" id="PF12705">
    <property type="entry name" value="PDDEXK_1"/>
    <property type="match status" value="1"/>
</dbReference>
<evidence type="ECO:0000256" key="4">
    <source>
        <dbReference type="ARBA" id="ARBA00022801"/>
    </source>
</evidence>
<evidence type="ECO:0000313" key="20">
    <source>
        <dbReference type="Proteomes" id="UP001549145"/>
    </source>
</evidence>
<dbReference type="GO" id="GO:0016787">
    <property type="term" value="F:hydrolase activity"/>
    <property type="evidence" value="ECO:0007669"/>
    <property type="project" value="UniProtKB-KW"/>
</dbReference>
<keyword evidence="7 15" id="KW-0067">ATP-binding</keyword>
<evidence type="ECO:0000256" key="10">
    <source>
        <dbReference type="ARBA" id="ARBA00023235"/>
    </source>
</evidence>
<evidence type="ECO:0000256" key="14">
    <source>
        <dbReference type="ARBA" id="ARBA00048988"/>
    </source>
</evidence>
<dbReference type="Pfam" id="PF00580">
    <property type="entry name" value="UvrD-helicase"/>
    <property type="match status" value="1"/>
</dbReference>
<keyword evidence="3" id="KW-0227">DNA damage</keyword>
<dbReference type="InterPro" id="IPR011604">
    <property type="entry name" value="PDDEXK-like_dom_sf"/>
</dbReference>
<evidence type="ECO:0000256" key="1">
    <source>
        <dbReference type="ARBA" id="ARBA00022722"/>
    </source>
</evidence>
<dbReference type="PROSITE" id="PS51198">
    <property type="entry name" value="UVRD_HELICASE_ATP_BIND"/>
    <property type="match status" value="1"/>
</dbReference>
<dbReference type="RefSeq" id="WP_354465447.1">
    <property type="nucleotide sequence ID" value="NZ_JBEPMM010000001.1"/>
</dbReference>
<organism evidence="19 20">
    <name type="scientific">Methylobacterium goesingense</name>
    <dbReference type="NCBI Taxonomy" id="243690"/>
    <lineage>
        <taxon>Bacteria</taxon>
        <taxon>Pseudomonadati</taxon>
        <taxon>Pseudomonadota</taxon>
        <taxon>Alphaproteobacteria</taxon>
        <taxon>Hyphomicrobiales</taxon>
        <taxon>Methylobacteriaceae</taxon>
        <taxon>Methylobacterium</taxon>
    </lineage>
</organism>
<dbReference type="Gene3D" id="1.10.486.10">
    <property type="entry name" value="PCRA, domain 4"/>
    <property type="match status" value="1"/>
</dbReference>
<dbReference type="Gene3D" id="3.90.320.10">
    <property type="match status" value="1"/>
</dbReference>
<dbReference type="InterPro" id="IPR000212">
    <property type="entry name" value="DNA_helicase_UvrD/REP"/>
</dbReference>
<dbReference type="InterPro" id="IPR014151">
    <property type="entry name" value="DNA_helicase_AddA"/>
</dbReference>
<dbReference type="Pfam" id="PF13361">
    <property type="entry name" value="UvrD_C"/>
    <property type="match status" value="1"/>
</dbReference>
<protein>
    <recommendedName>
        <fullName evidence="12">DNA 3'-5' helicase</fullName>
        <ecNumber evidence="12">5.6.2.4</ecNumber>
    </recommendedName>
    <alternativeName>
        <fullName evidence="13">DNA 3'-5' helicase II</fullName>
    </alternativeName>
</protein>
<comment type="caution">
    <text evidence="19">The sequence shown here is derived from an EMBL/GenBank/DDBJ whole genome shotgun (WGS) entry which is preliminary data.</text>
</comment>
<comment type="catalytic activity">
    <reaction evidence="14">
        <text>ATP + H2O = ADP + phosphate + H(+)</text>
        <dbReference type="Rhea" id="RHEA:13065"/>
        <dbReference type="ChEBI" id="CHEBI:15377"/>
        <dbReference type="ChEBI" id="CHEBI:15378"/>
        <dbReference type="ChEBI" id="CHEBI:30616"/>
        <dbReference type="ChEBI" id="CHEBI:43474"/>
        <dbReference type="ChEBI" id="CHEBI:456216"/>
        <dbReference type="EC" id="5.6.2.4"/>
    </reaction>
</comment>
<evidence type="ECO:0000259" key="18">
    <source>
        <dbReference type="PROSITE" id="PS51217"/>
    </source>
</evidence>
<keyword evidence="10" id="KW-0413">Isomerase</keyword>
<evidence type="ECO:0000256" key="9">
    <source>
        <dbReference type="ARBA" id="ARBA00023204"/>
    </source>
</evidence>
<dbReference type="EMBL" id="JBEPMM010000001">
    <property type="protein sequence ID" value="MET3690831.1"/>
    <property type="molecule type" value="Genomic_DNA"/>
</dbReference>
<proteinExistence type="predicted"/>
<evidence type="ECO:0000256" key="3">
    <source>
        <dbReference type="ARBA" id="ARBA00022763"/>
    </source>
</evidence>
<keyword evidence="5 15" id="KW-0347">Helicase</keyword>
<evidence type="ECO:0000313" key="19">
    <source>
        <dbReference type="EMBL" id="MET3690831.1"/>
    </source>
</evidence>
<evidence type="ECO:0000256" key="15">
    <source>
        <dbReference type="PROSITE-ProRule" id="PRU00560"/>
    </source>
</evidence>
<dbReference type="PANTHER" id="PTHR11070:SF2">
    <property type="entry name" value="ATP-DEPENDENT DNA HELICASE SRS2"/>
    <property type="match status" value="1"/>
</dbReference>
<evidence type="ECO:0000256" key="6">
    <source>
        <dbReference type="ARBA" id="ARBA00022839"/>
    </source>
</evidence>
<keyword evidence="4 15" id="KW-0378">Hydrolase</keyword>
<dbReference type="EC" id="5.6.2.4" evidence="12"/>
<keyword evidence="8" id="KW-0238">DNA-binding</keyword>
<feature type="domain" description="UvrD-like helicase C-terminal" evidence="18">
    <location>
        <begin position="516"/>
        <end position="796"/>
    </location>
</feature>
<dbReference type="NCBIfam" id="TIGR02784">
    <property type="entry name" value="addA_alphas"/>
    <property type="match status" value="1"/>
</dbReference>
<accession>A0ABV2KZ38</accession>
<keyword evidence="1" id="KW-0540">Nuclease</keyword>
<dbReference type="InterPro" id="IPR027417">
    <property type="entry name" value="P-loop_NTPase"/>
</dbReference>
<evidence type="ECO:0000256" key="8">
    <source>
        <dbReference type="ARBA" id="ARBA00023125"/>
    </source>
</evidence>
<dbReference type="InterPro" id="IPR038726">
    <property type="entry name" value="PDDEXK_AddAB-type"/>
</dbReference>
<dbReference type="InterPro" id="IPR014016">
    <property type="entry name" value="UvrD-like_ATP-bd"/>
</dbReference>
<evidence type="ECO:0000256" key="7">
    <source>
        <dbReference type="ARBA" id="ARBA00022840"/>
    </source>
</evidence>
<feature type="domain" description="UvrD-like helicase ATP-binding" evidence="17">
    <location>
        <begin position="10"/>
        <end position="484"/>
    </location>
</feature>
<dbReference type="SUPFAM" id="SSF52540">
    <property type="entry name" value="P-loop containing nucleoside triphosphate hydrolases"/>
    <property type="match status" value="1"/>
</dbReference>
<evidence type="ECO:0000256" key="11">
    <source>
        <dbReference type="ARBA" id="ARBA00034617"/>
    </source>
</evidence>
<dbReference type="Gene3D" id="3.40.50.300">
    <property type="entry name" value="P-loop containing nucleotide triphosphate hydrolases"/>
    <property type="match status" value="4"/>
</dbReference>
<dbReference type="PANTHER" id="PTHR11070">
    <property type="entry name" value="UVRD / RECB / PCRA DNA HELICASE FAMILY MEMBER"/>
    <property type="match status" value="1"/>
</dbReference>
<dbReference type="PROSITE" id="PS51217">
    <property type="entry name" value="UVRD_HELICASE_CTER"/>
    <property type="match status" value="1"/>
</dbReference>
<keyword evidence="20" id="KW-1185">Reference proteome</keyword>
<dbReference type="InterPro" id="IPR014017">
    <property type="entry name" value="DNA_helicase_UvrD-like_C"/>
</dbReference>
<dbReference type="GO" id="GO:0003678">
    <property type="term" value="F:DNA helicase activity"/>
    <property type="evidence" value="ECO:0007669"/>
    <property type="project" value="UniProtKB-EC"/>
</dbReference>
<evidence type="ECO:0000256" key="13">
    <source>
        <dbReference type="ARBA" id="ARBA00034923"/>
    </source>
</evidence>
<name>A0ABV2KZ38_9HYPH</name>
<dbReference type="Proteomes" id="UP001549145">
    <property type="component" value="Unassembled WGS sequence"/>
</dbReference>
<evidence type="ECO:0000256" key="16">
    <source>
        <dbReference type="SAM" id="MobiDB-lite"/>
    </source>
</evidence>
<feature type="compositionally biased region" description="Basic and acidic residues" evidence="16">
    <location>
        <begin position="977"/>
        <end position="993"/>
    </location>
</feature>
<evidence type="ECO:0000256" key="5">
    <source>
        <dbReference type="ARBA" id="ARBA00022806"/>
    </source>
</evidence>
<keyword evidence="2 15" id="KW-0547">Nucleotide-binding</keyword>
<evidence type="ECO:0000259" key="17">
    <source>
        <dbReference type="PROSITE" id="PS51198"/>
    </source>
</evidence>
<comment type="catalytic activity">
    <reaction evidence="11">
        <text>Couples ATP hydrolysis with the unwinding of duplex DNA by translocating in the 3'-5' direction.</text>
        <dbReference type="EC" id="5.6.2.4"/>
    </reaction>
</comment>
<keyword evidence="6" id="KW-0269">Exonuclease</keyword>
<gene>
    <name evidence="19" type="ORF">ABID43_000350</name>
</gene>
<keyword evidence="9" id="KW-0234">DNA repair</keyword>
<feature type="region of interest" description="Disordered" evidence="16">
    <location>
        <begin position="958"/>
        <end position="994"/>
    </location>
</feature>
<reference evidence="19 20" key="1">
    <citation type="submission" date="2024-06" db="EMBL/GenBank/DDBJ databases">
        <title>Genomic Encyclopedia of Type Strains, Phase IV (KMG-IV): sequencing the most valuable type-strain genomes for metagenomic binning, comparative biology and taxonomic classification.</title>
        <authorList>
            <person name="Goeker M."/>
        </authorList>
    </citation>
    <scope>NUCLEOTIDE SEQUENCE [LARGE SCALE GENOMIC DNA]</scope>
    <source>
        <strain evidence="19 20">DSM 21331</strain>
    </source>
</reference>
<feature type="binding site" evidence="15">
    <location>
        <begin position="31"/>
        <end position="38"/>
    </location>
    <ligand>
        <name>ATP</name>
        <dbReference type="ChEBI" id="CHEBI:30616"/>
    </ligand>
</feature>
<sequence>MSVREAFVVDDLTKDRQRKAADPRASAWVSANAGAGKTKVLTDRVVRLLLDGAPPARILCLTFTKAAAANMSIRVFRVLGRWVTLDDATLTAELTELTGERPSRTTLRVARRLFARAVETPGGLKIETLHALCERLLHMFPFEANVPARFVVLDETQAADAFRIETGNVLADAIGGRHPHLGEALAVVGPEATGDALRKAIRNAMRARDVLDGRAGLDGPFAGLAEALGVRPGETADAIEARMLDGVLGDLGALAARLRTGKATDDGIADRLLAVEAAGTRSDALETYLGIFFTKEGSPKADKSLGTKAVPEDVKSALCEERDRLEPLRDTLRGVRALERTRALFTLAGEIHRRVEAQKARLGALDFDDLIHKTLDLLGRVDSTWVLYKLDRGVDHVLIDEAQDTNPHQWEILRRITAEFASGEGAREVARTRFAVGDPKQSIYSFQGAEPREFETTRRAWQRATEGAGLAFADVNLTLSFRSAGGVLRAVDATFAIPEHYEGLSFDDTAVGTDHSTARTSAPGTVELWPIEEPADEPEPDAWAAPVDAPETNAPAILTARRVARAALAWITTGDETGRVWRPGDILILVRKRSAAFEEVIRAMKALGVPVAGQDRLDIAAHIAVNDLVAVGRAGLLPADDLTLAGALKTPLVGLDDDDLVRIAARRELHETLEDALARHAAGGDPAAIRGHAALRSWIDLAACEGPFGFYATLLGARGGRRALVSRLGGEAGDAIDVFLMTAAQAEQGTDAPSLGGFLARYDTVPGRGEGGHTVKRDLESGRDEVRVMTVHGAKGLEAPVVIVIDGCETLGRNDPPLLAMAPGTLSEPRFGHGASPLPPIWAGAKAGDCAAVTEARAALQARAREEHNRLLYVAMTRAADRLVVAPYRGHEAPTEAAWCEMIRSGMERAFGAGEVIEARYGPATLWREGGAVIPAERTAPAPPPRPALPAWLEAPVPSETDAAPPVTPSRALGAADTRREPGRRQADSEARRRGTLIHSLVEHLPRIEPGQREAAATSFVRARAPALERPKQAAIVSATLRLLEEPDLAPLFARDARAEVTLSGRVTAGGVARPVFGRVDRLAISGDTVWVADFKTGRPPAPGAPLPRAEAGQIALYAALLAEIYPSHRVVPMLVWTSGPTIRRLSADEIADALEALAQRAA</sequence>
<evidence type="ECO:0000256" key="2">
    <source>
        <dbReference type="ARBA" id="ARBA00022741"/>
    </source>
</evidence>
<evidence type="ECO:0000256" key="12">
    <source>
        <dbReference type="ARBA" id="ARBA00034808"/>
    </source>
</evidence>